<feature type="region of interest" description="Disordered" evidence="1">
    <location>
        <begin position="1"/>
        <end position="111"/>
    </location>
</feature>
<evidence type="ECO:0000313" key="2">
    <source>
        <dbReference type="EMBL" id="CAA9379623.1"/>
    </source>
</evidence>
<dbReference type="AlphaFoldDB" id="A0A6J4N6Z1"/>
<feature type="non-terminal residue" evidence="2">
    <location>
        <position position="1"/>
    </location>
</feature>
<gene>
    <name evidence="2" type="ORF">AVDCRST_MAG64-527</name>
</gene>
<feature type="compositionally biased region" description="Basic and acidic residues" evidence="1">
    <location>
        <begin position="41"/>
        <end position="51"/>
    </location>
</feature>
<dbReference type="EMBL" id="CADCUQ010000146">
    <property type="protein sequence ID" value="CAA9379623.1"/>
    <property type="molecule type" value="Genomic_DNA"/>
</dbReference>
<evidence type="ECO:0000256" key="1">
    <source>
        <dbReference type="SAM" id="MobiDB-lite"/>
    </source>
</evidence>
<protein>
    <submittedName>
        <fullName evidence="2">Uncharacterized protein</fullName>
    </submittedName>
</protein>
<proteinExistence type="predicted"/>
<accession>A0A6J4N6Z1</accession>
<feature type="non-terminal residue" evidence="2">
    <location>
        <position position="136"/>
    </location>
</feature>
<name>A0A6J4N6Z1_9BACT</name>
<organism evidence="2">
    <name type="scientific">uncultured Phycisphaerae bacterium</name>
    <dbReference type="NCBI Taxonomy" id="904963"/>
    <lineage>
        <taxon>Bacteria</taxon>
        <taxon>Pseudomonadati</taxon>
        <taxon>Planctomycetota</taxon>
        <taxon>Phycisphaerae</taxon>
        <taxon>environmental samples</taxon>
    </lineage>
</organism>
<sequence length="136" mass="13412">GSPVAEPRHVADGQVGRRDGADRRRRVPGPEQPQAQRPGRRPGDGRGRAAAEGDEPGGRAAVGDAPADDVRPAAGAAAGHARRDGAVPGPGPEPDVARHPGAGDGRGHVLHADAAVADRAAGLAARGGTATGGHKV</sequence>
<feature type="compositionally biased region" description="Basic and acidic residues" evidence="1">
    <location>
        <begin position="1"/>
        <end position="22"/>
    </location>
</feature>
<reference evidence="2" key="1">
    <citation type="submission" date="2020-02" db="EMBL/GenBank/DDBJ databases">
        <authorList>
            <person name="Meier V. D."/>
        </authorList>
    </citation>
    <scope>NUCLEOTIDE SEQUENCE</scope>
    <source>
        <strain evidence="2">AVDCRST_MAG64</strain>
    </source>
</reference>